<accession>A0A6I4NPF3</accession>
<organism evidence="1 2">
    <name type="scientific">Flavobacterium hydrocarbonoxydans</name>
    <dbReference type="NCBI Taxonomy" id="2683249"/>
    <lineage>
        <taxon>Bacteria</taxon>
        <taxon>Pseudomonadati</taxon>
        <taxon>Bacteroidota</taxon>
        <taxon>Flavobacteriia</taxon>
        <taxon>Flavobacteriales</taxon>
        <taxon>Flavobacteriaceae</taxon>
        <taxon>Flavobacterium</taxon>
    </lineage>
</organism>
<protein>
    <submittedName>
        <fullName evidence="1">Uncharacterized protein</fullName>
    </submittedName>
</protein>
<dbReference type="AlphaFoldDB" id="A0A6I4NPF3"/>
<proteinExistence type="predicted"/>
<dbReference type="EMBL" id="WSTB01000012">
    <property type="protein sequence ID" value="MWB96346.1"/>
    <property type="molecule type" value="Genomic_DNA"/>
</dbReference>
<gene>
    <name evidence="1" type="ORF">GON26_18440</name>
</gene>
<keyword evidence="2" id="KW-1185">Reference proteome</keyword>
<name>A0A6I4NPF3_9FLAO</name>
<evidence type="ECO:0000313" key="1">
    <source>
        <dbReference type="EMBL" id="MWB96346.1"/>
    </source>
</evidence>
<dbReference type="RefSeq" id="WP_160376242.1">
    <property type="nucleotide sequence ID" value="NZ_WSTB01000012.1"/>
</dbReference>
<reference evidence="1 2" key="1">
    <citation type="submission" date="2019-12" db="EMBL/GenBank/DDBJ databases">
        <authorList>
            <person name="Kim Y.S."/>
        </authorList>
    </citation>
    <scope>NUCLEOTIDE SEQUENCE [LARGE SCALE GENOMIC DNA]</scope>
    <source>
        <strain evidence="1 2">GA093</strain>
    </source>
</reference>
<dbReference type="Proteomes" id="UP000471501">
    <property type="component" value="Unassembled WGS sequence"/>
</dbReference>
<evidence type="ECO:0000313" key="2">
    <source>
        <dbReference type="Proteomes" id="UP000471501"/>
    </source>
</evidence>
<comment type="caution">
    <text evidence="1">The sequence shown here is derived from an EMBL/GenBank/DDBJ whole genome shotgun (WGS) entry which is preliminary data.</text>
</comment>
<sequence length="171" mass="20048">MKIISISQSFRIASLLMLIFISFSFSAILPKSGIEIYGIKGNFQNEIKNCQYCFNEKSIILSEKPLLDESDINYFDWKNQQIILSETGKSKISKLKIQLSGMPVVMVLNKKVIYGFWFWNIFSSFGCDRVYTYPEKDFKIKFGLPLKNTFGTDPRYNRELEKYILNRFPQK</sequence>